<dbReference type="InterPro" id="IPR023271">
    <property type="entry name" value="Aquaporin-like"/>
</dbReference>
<evidence type="ECO:0000256" key="2">
    <source>
        <dbReference type="ARBA" id="ARBA00006175"/>
    </source>
</evidence>
<keyword evidence="4 7" id="KW-0812">Transmembrane</keyword>
<feature type="transmembrane region" description="Helical" evidence="7">
    <location>
        <begin position="135"/>
        <end position="157"/>
    </location>
</feature>
<dbReference type="SUPFAM" id="SSF81338">
    <property type="entry name" value="Aquaporin-like"/>
    <property type="match status" value="1"/>
</dbReference>
<feature type="transmembrane region" description="Helical" evidence="7">
    <location>
        <begin position="264"/>
        <end position="286"/>
    </location>
</feature>
<evidence type="ECO:0000256" key="1">
    <source>
        <dbReference type="ARBA" id="ARBA00004141"/>
    </source>
</evidence>
<dbReference type="InterPro" id="IPR000425">
    <property type="entry name" value="MIP"/>
</dbReference>
<evidence type="ECO:0000313" key="8">
    <source>
        <dbReference type="EMBL" id="ROV98011.1"/>
    </source>
</evidence>
<name>A0A423W3W4_9PEZI</name>
<reference evidence="8 9" key="1">
    <citation type="submission" date="2015-09" db="EMBL/GenBank/DDBJ databases">
        <title>Host preference determinants of Valsa canker pathogens revealed by comparative genomics.</title>
        <authorList>
            <person name="Yin Z."/>
            <person name="Huang L."/>
        </authorList>
    </citation>
    <scope>NUCLEOTIDE SEQUENCE [LARGE SCALE GENOMIC DNA]</scope>
    <source>
        <strain evidence="8 9">03-1</strain>
    </source>
</reference>
<keyword evidence="5 7" id="KW-1133">Transmembrane helix</keyword>
<comment type="subcellular location">
    <subcellularLocation>
        <location evidence="1">Membrane</location>
        <topology evidence="1">Multi-pass membrane protein</topology>
    </subcellularLocation>
</comment>
<sequence length="545" mass="60334">MSEINRLHTNDLELGVTDAIQKHFTRQVVQRKPVSQRTLDFEHARPRWLRECMAEATGVFFYVFPGIASVAAFTLNLESPLGVTAFGSLFQIGWAFTLGIVFAIITCAPTSGGHFNPAITIALALWQGFPWKKVPYYIFSQIFGAFIAGLVLMGMYWPEIQVANEQFMAAGKPLVANGAPASILCSFPNPNQTNMGWVVMQEFFVDSFIAIPFVTPAAAPFIIGLAYGNMVWGFGGNTISTNLARDLGTRLVALIFYGREAFTYMGYTPVAILVNIPATLFATAYYEIVLQMCNDMNICASFNIYYERDPTLNPDYVDCPNPNSTTNIKCVFWGSSISEDLALNYGESRVDFRVVITGSNYYIKQAALSNLTDLGFYGPRGDAQENAIFATPELIEPTDGYPTYIGGYRGFYTNRPEGPSYDPSDCARRCNALTNYNSVNKVNATPYINGAYPKCNMFSVFEDATADGVPFSVVCWFFTTSWDSKYSTKVVGVDKAGRNLTASMVKIYQRLDYPDPPLCVLDSCEGAQYYRGGNCSGWGTSYCKH</sequence>
<dbReference type="PANTHER" id="PTHR43829:SF14">
    <property type="entry name" value="AQUAPORIN 3"/>
    <property type="match status" value="1"/>
</dbReference>
<dbReference type="OrthoDB" id="3222at2759"/>
<feature type="transmembrane region" description="Helical" evidence="7">
    <location>
        <begin position="52"/>
        <end position="75"/>
    </location>
</feature>
<dbReference type="PRINTS" id="PR00783">
    <property type="entry name" value="MINTRINSICP"/>
</dbReference>
<gene>
    <name evidence="8" type="ORF">VMCG_07008</name>
</gene>
<dbReference type="STRING" id="356882.A0A423W3W4"/>
<keyword evidence="3" id="KW-0813">Transport</keyword>
<dbReference type="InterPro" id="IPR050363">
    <property type="entry name" value="MIP/Aquaporin"/>
</dbReference>
<dbReference type="Proteomes" id="UP000283895">
    <property type="component" value="Unassembled WGS sequence"/>
</dbReference>
<comment type="caution">
    <text evidence="8">The sequence shown here is derived from an EMBL/GenBank/DDBJ whole genome shotgun (WGS) entry which is preliminary data.</text>
</comment>
<dbReference type="InterPro" id="IPR022357">
    <property type="entry name" value="MIP_CS"/>
</dbReference>
<dbReference type="PANTHER" id="PTHR43829">
    <property type="entry name" value="AQUAPORIN OR AQUAGLYCEROPORIN RELATED"/>
    <property type="match status" value="1"/>
</dbReference>
<dbReference type="GO" id="GO:0005886">
    <property type="term" value="C:plasma membrane"/>
    <property type="evidence" value="ECO:0007669"/>
    <property type="project" value="TreeGrafter"/>
</dbReference>
<dbReference type="PROSITE" id="PS00221">
    <property type="entry name" value="MIP"/>
    <property type="match status" value="1"/>
</dbReference>
<organism evidence="8 9">
    <name type="scientific">Cytospora schulzeri</name>
    <dbReference type="NCBI Taxonomy" id="448051"/>
    <lineage>
        <taxon>Eukaryota</taxon>
        <taxon>Fungi</taxon>
        <taxon>Dikarya</taxon>
        <taxon>Ascomycota</taxon>
        <taxon>Pezizomycotina</taxon>
        <taxon>Sordariomycetes</taxon>
        <taxon>Sordariomycetidae</taxon>
        <taxon>Diaporthales</taxon>
        <taxon>Cytosporaceae</taxon>
        <taxon>Cytospora</taxon>
    </lineage>
</organism>
<accession>A0A423W3W4</accession>
<evidence type="ECO:0000256" key="4">
    <source>
        <dbReference type="ARBA" id="ARBA00022692"/>
    </source>
</evidence>
<dbReference type="Pfam" id="PF00230">
    <property type="entry name" value="MIP"/>
    <property type="match status" value="1"/>
</dbReference>
<feature type="transmembrane region" description="Helical" evidence="7">
    <location>
        <begin position="81"/>
        <end position="105"/>
    </location>
</feature>
<comment type="similarity">
    <text evidence="2">Belongs to the MIP/aquaporin (TC 1.A.8) family.</text>
</comment>
<evidence type="ECO:0000256" key="7">
    <source>
        <dbReference type="SAM" id="Phobius"/>
    </source>
</evidence>
<keyword evidence="6 7" id="KW-0472">Membrane</keyword>
<keyword evidence="9" id="KW-1185">Reference proteome</keyword>
<proteinExistence type="inferred from homology"/>
<evidence type="ECO:0000256" key="3">
    <source>
        <dbReference type="ARBA" id="ARBA00022448"/>
    </source>
</evidence>
<feature type="transmembrane region" description="Helical" evidence="7">
    <location>
        <begin position="203"/>
        <end position="227"/>
    </location>
</feature>
<dbReference type="Gene3D" id="1.20.1080.10">
    <property type="entry name" value="Glycerol uptake facilitator protein"/>
    <property type="match status" value="1"/>
</dbReference>
<dbReference type="EMBL" id="LKEA01000027">
    <property type="protein sequence ID" value="ROV98011.1"/>
    <property type="molecule type" value="Genomic_DNA"/>
</dbReference>
<evidence type="ECO:0000256" key="5">
    <source>
        <dbReference type="ARBA" id="ARBA00022989"/>
    </source>
</evidence>
<evidence type="ECO:0000313" key="9">
    <source>
        <dbReference type="Proteomes" id="UP000283895"/>
    </source>
</evidence>
<dbReference type="AlphaFoldDB" id="A0A423W3W4"/>
<dbReference type="GO" id="GO:0015250">
    <property type="term" value="F:water channel activity"/>
    <property type="evidence" value="ECO:0007669"/>
    <property type="project" value="TreeGrafter"/>
</dbReference>
<dbReference type="GO" id="GO:0015254">
    <property type="term" value="F:glycerol channel activity"/>
    <property type="evidence" value="ECO:0007669"/>
    <property type="project" value="TreeGrafter"/>
</dbReference>
<protein>
    <submittedName>
        <fullName evidence="8">Uncharacterized protein</fullName>
    </submittedName>
</protein>
<evidence type="ECO:0000256" key="6">
    <source>
        <dbReference type="ARBA" id="ARBA00023136"/>
    </source>
</evidence>